<feature type="domain" description="Hydroxyproline O-arabinosyltransferase-like" evidence="8">
    <location>
        <begin position="88"/>
        <end position="394"/>
    </location>
</feature>
<dbReference type="InterPro" id="IPR044845">
    <property type="entry name" value="HPAT/SRGT1-like"/>
</dbReference>
<evidence type="ECO:0000256" key="5">
    <source>
        <dbReference type="ARBA" id="ARBA00022989"/>
    </source>
</evidence>
<evidence type="ECO:0000259" key="8">
    <source>
        <dbReference type="Pfam" id="PF23452"/>
    </source>
</evidence>
<evidence type="ECO:0000256" key="2">
    <source>
        <dbReference type="ARBA" id="ARBA00022676"/>
    </source>
</evidence>
<evidence type="ECO:0000256" key="7">
    <source>
        <dbReference type="SAM" id="Phobius"/>
    </source>
</evidence>
<keyword evidence="5 7" id="KW-1133">Transmembrane helix</keyword>
<feature type="transmembrane region" description="Helical" evidence="7">
    <location>
        <begin position="9"/>
        <end position="28"/>
    </location>
</feature>
<dbReference type="GO" id="GO:0016020">
    <property type="term" value="C:membrane"/>
    <property type="evidence" value="ECO:0007669"/>
    <property type="project" value="UniProtKB-SubCell"/>
</dbReference>
<keyword evidence="6 7" id="KW-0472">Membrane</keyword>
<dbReference type="PANTHER" id="PTHR31485:SF4">
    <property type="entry name" value="HYDROXYPROLINE O-ARABINOSYLTRANSFERASE RDN1"/>
    <property type="match status" value="1"/>
</dbReference>
<dbReference type="Proteomes" id="UP000316726">
    <property type="component" value="Chromosome 2"/>
</dbReference>
<proteinExistence type="predicted"/>
<keyword evidence="10" id="KW-1185">Reference proteome</keyword>
<dbReference type="EMBL" id="CP031035">
    <property type="protein sequence ID" value="QDZ18669.1"/>
    <property type="molecule type" value="Genomic_DNA"/>
</dbReference>
<accession>A0A5B8ME13</accession>
<evidence type="ECO:0000256" key="6">
    <source>
        <dbReference type="ARBA" id="ARBA00023136"/>
    </source>
</evidence>
<dbReference type="OrthoDB" id="10259977at2759"/>
<dbReference type="AlphaFoldDB" id="A0A5B8ME13"/>
<gene>
    <name evidence="9" type="ORF">A3770_02p11870</name>
</gene>
<name>A0A5B8ME13_9CHLO</name>
<dbReference type="STRING" id="1764295.A0A5B8ME13"/>
<evidence type="ECO:0000256" key="1">
    <source>
        <dbReference type="ARBA" id="ARBA00004167"/>
    </source>
</evidence>
<protein>
    <recommendedName>
        <fullName evidence="8">Hydroxyproline O-arabinosyltransferase-like domain-containing protein</fullName>
    </recommendedName>
</protein>
<keyword evidence="3" id="KW-0808">Transferase</keyword>
<organism evidence="9 10">
    <name type="scientific">Chloropicon primus</name>
    <dbReference type="NCBI Taxonomy" id="1764295"/>
    <lineage>
        <taxon>Eukaryota</taxon>
        <taxon>Viridiplantae</taxon>
        <taxon>Chlorophyta</taxon>
        <taxon>Chloropicophyceae</taxon>
        <taxon>Chloropicales</taxon>
        <taxon>Chloropicaceae</taxon>
        <taxon>Chloropicon</taxon>
    </lineage>
</organism>
<evidence type="ECO:0000256" key="3">
    <source>
        <dbReference type="ARBA" id="ARBA00022679"/>
    </source>
</evidence>
<keyword evidence="2" id="KW-0328">Glycosyltransferase</keyword>
<keyword evidence="4 7" id="KW-0812">Transmembrane</keyword>
<evidence type="ECO:0000313" key="9">
    <source>
        <dbReference type="EMBL" id="QDZ18669.1"/>
    </source>
</evidence>
<reference evidence="9 10" key="1">
    <citation type="submission" date="2018-07" db="EMBL/GenBank/DDBJ databases">
        <title>The complete nuclear genome of the prasinophyte Chloropicon primus (CCMP1205).</title>
        <authorList>
            <person name="Pombert J.-F."/>
            <person name="Otis C."/>
            <person name="Turmel M."/>
            <person name="Lemieux C."/>
        </authorList>
    </citation>
    <scope>NUCLEOTIDE SEQUENCE [LARGE SCALE GENOMIC DNA]</scope>
    <source>
        <strain evidence="9 10">CCMP1205</strain>
    </source>
</reference>
<dbReference type="InterPro" id="IPR056508">
    <property type="entry name" value="HPAT-like"/>
</dbReference>
<comment type="subcellular location">
    <subcellularLocation>
        <location evidence="1">Membrane</location>
        <topology evidence="1">Single-pass membrane protein</topology>
    </subcellularLocation>
</comment>
<dbReference type="Pfam" id="PF23452">
    <property type="entry name" value="HPAT"/>
    <property type="match status" value="1"/>
</dbReference>
<evidence type="ECO:0000256" key="4">
    <source>
        <dbReference type="ARBA" id="ARBA00022692"/>
    </source>
</evidence>
<sequence length="531" mass="60268">MPLRSNKTFRLVLIVLSMFVGLLLPIFHHHDGTGRQVRYELVRLKDESVQEERLFDAGAPVDDADLHQQQGAGKNTVWKRHEDISKKYHVLLTSQSSKYLNWQSLLMYYHYKKQKQAGGDKTDVGGFTRLVAASTTSDDISDTVPSEFVNEIDPAKVRDEYKGYVVLNRPYSLQNFFQLGLHEQLDEDFVFIAETDHVFMRPIENLATAKTPVAYPFSYMKQMPKELLKMVRSVCPSIKRISQVQPIGPSPSIIHKAMLKRIIPEWYRISIELKTHQDQYGDKLGWILEMYAFAISAACLDIKFKVLEEFQVEPTAATPCSSKDLESNFIFHYTYPLEFDESGEPMPPNEVGYWSLNKRNYGAAYPPRNLELPPAGSSDCAFYLTRAWTDAINNQSQGVWHQAPVTLGTIGWKPKPLALVDMEKRGLSDLLGSRWTWVHEKDTEGLRNSRGVLVFQDGGTLENPWGKGTWGEITVLPEIISVEWHCPPRHPILSLTFGNAVHVICMNVERGVLKSIRIPDGVLNMGAKVSG</sequence>
<dbReference type="GO" id="GO:0016757">
    <property type="term" value="F:glycosyltransferase activity"/>
    <property type="evidence" value="ECO:0007669"/>
    <property type="project" value="UniProtKB-KW"/>
</dbReference>
<dbReference type="PANTHER" id="PTHR31485">
    <property type="entry name" value="PEPTIDYL SERINE ALPHA-GALACTOSYLTRANSFERASE"/>
    <property type="match status" value="1"/>
</dbReference>
<evidence type="ECO:0000313" key="10">
    <source>
        <dbReference type="Proteomes" id="UP000316726"/>
    </source>
</evidence>